<reference evidence="1 2" key="1">
    <citation type="journal article" date="2021" name="Elife">
        <title>Chloroplast acquisition without the gene transfer in kleptoplastic sea slugs, Plakobranchus ocellatus.</title>
        <authorList>
            <person name="Maeda T."/>
            <person name="Takahashi S."/>
            <person name="Yoshida T."/>
            <person name="Shimamura S."/>
            <person name="Takaki Y."/>
            <person name="Nagai Y."/>
            <person name="Toyoda A."/>
            <person name="Suzuki Y."/>
            <person name="Arimoto A."/>
            <person name="Ishii H."/>
            <person name="Satoh N."/>
            <person name="Nishiyama T."/>
            <person name="Hasebe M."/>
            <person name="Maruyama T."/>
            <person name="Minagawa J."/>
            <person name="Obokata J."/>
            <person name="Shigenobu S."/>
        </authorList>
    </citation>
    <scope>NUCLEOTIDE SEQUENCE [LARGE SCALE GENOMIC DNA]</scope>
</reference>
<gene>
    <name evidence="1" type="ORF">PoB_000732900</name>
</gene>
<evidence type="ECO:0000313" key="2">
    <source>
        <dbReference type="Proteomes" id="UP000735302"/>
    </source>
</evidence>
<name>A0AAV3YEW8_9GAST</name>
<protein>
    <submittedName>
        <fullName evidence="1">Uncharacterized protein</fullName>
    </submittedName>
</protein>
<dbReference type="EMBL" id="BLXT01000847">
    <property type="protein sequence ID" value="GFN80823.1"/>
    <property type="molecule type" value="Genomic_DNA"/>
</dbReference>
<dbReference type="AlphaFoldDB" id="A0AAV3YEW8"/>
<accession>A0AAV3YEW8</accession>
<proteinExistence type="predicted"/>
<comment type="caution">
    <text evidence="1">The sequence shown here is derived from an EMBL/GenBank/DDBJ whole genome shotgun (WGS) entry which is preliminary data.</text>
</comment>
<sequence length="107" mass="12154">MNTRQAFCCFNPDFISFPTGVRGKIQTTANLSVTSHKIAEKFTCGENSFSRSYMRVRWSGSSSGRAAGYQVRGPRFESQSGPSHFFFVLLCPPSTKWVDRSFKIRRK</sequence>
<evidence type="ECO:0000313" key="1">
    <source>
        <dbReference type="EMBL" id="GFN80823.1"/>
    </source>
</evidence>
<organism evidence="1 2">
    <name type="scientific">Plakobranchus ocellatus</name>
    <dbReference type="NCBI Taxonomy" id="259542"/>
    <lineage>
        <taxon>Eukaryota</taxon>
        <taxon>Metazoa</taxon>
        <taxon>Spiralia</taxon>
        <taxon>Lophotrochozoa</taxon>
        <taxon>Mollusca</taxon>
        <taxon>Gastropoda</taxon>
        <taxon>Heterobranchia</taxon>
        <taxon>Euthyneura</taxon>
        <taxon>Panpulmonata</taxon>
        <taxon>Sacoglossa</taxon>
        <taxon>Placobranchoidea</taxon>
        <taxon>Plakobranchidae</taxon>
        <taxon>Plakobranchus</taxon>
    </lineage>
</organism>
<dbReference type="Proteomes" id="UP000735302">
    <property type="component" value="Unassembled WGS sequence"/>
</dbReference>
<keyword evidence="2" id="KW-1185">Reference proteome</keyword>